<dbReference type="SMART" id="SM00530">
    <property type="entry name" value="HTH_XRE"/>
    <property type="match status" value="1"/>
</dbReference>
<organism evidence="3 4">
    <name type="scientific">Streptomyces cinnabarinus</name>
    <dbReference type="NCBI Taxonomy" id="67287"/>
    <lineage>
        <taxon>Bacteria</taxon>
        <taxon>Bacillati</taxon>
        <taxon>Actinomycetota</taxon>
        <taxon>Actinomycetes</taxon>
        <taxon>Kitasatosporales</taxon>
        <taxon>Streptomycetaceae</taxon>
        <taxon>Streptomyces</taxon>
    </lineage>
</organism>
<dbReference type="PROSITE" id="PS50943">
    <property type="entry name" value="HTH_CROC1"/>
    <property type="match status" value="1"/>
</dbReference>
<gene>
    <name evidence="3" type="ORF">STRCI_006581</name>
</gene>
<evidence type="ECO:0000259" key="2">
    <source>
        <dbReference type="PROSITE" id="PS50943"/>
    </source>
</evidence>
<feature type="region of interest" description="Disordered" evidence="1">
    <location>
        <begin position="292"/>
        <end position="320"/>
    </location>
</feature>
<accession>A0ABY7KKN8</accession>
<dbReference type="CDD" id="cd00093">
    <property type="entry name" value="HTH_XRE"/>
    <property type="match status" value="1"/>
</dbReference>
<dbReference type="InterPro" id="IPR001387">
    <property type="entry name" value="Cro/C1-type_HTH"/>
</dbReference>
<evidence type="ECO:0000313" key="3">
    <source>
        <dbReference type="EMBL" id="WAZ25111.1"/>
    </source>
</evidence>
<evidence type="ECO:0000256" key="1">
    <source>
        <dbReference type="SAM" id="MobiDB-lite"/>
    </source>
</evidence>
<dbReference type="SUPFAM" id="SSF47413">
    <property type="entry name" value="lambda repressor-like DNA-binding domains"/>
    <property type="match status" value="1"/>
</dbReference>
<sequence length="346" mass="37671">MAASATRTRSCANCGRTFEKKVSPGRPSKYCSPSCGAALRRKPAPPPDPSLDDSVVEIGRQVRNQAGDLISDVDEETTSAHLLHKYSGLMRQFEDLEAALVRRGRARGESWEAMGDALSVSSHRLRKKWTAEALERWEKNRDARAAVATHTRGTSPRAALWPAGTAPGSAEAPPGPLPQPDAAANQLAIRISRLQRRSGQTMREIADYALISPSYLSKIAAGTRRPSWPVIERLAEAYRVDPGQLRPLWEASVRPEPDPPPPTTDPESAAARLNTVLRSLYLSTGRPDPWKRRDATAGALSVGTTARGLGDPRVPDRDTTGRLVLALNGDLSDTERLWPTATTRSR</sequence>
<dbReference type="EMBL" id="CP114413">
    <property type="protein sequence ID" value="WAZ25111.1"/>
    <property type="molecule type" value="Genomic_DNA"/>
</dbReference>
<keyword evidence="4" id="KW-1185">Reference proteome</keyword>
<dbReference type="Proteomes" id="UP001164439">
    <property type="component" value="Chromosome"/>
</dbReference>
<name>A0ABY7KKN8_9ACTN</name>
<dbReference type="Gene3D" id="1.10.260.40">
    <property type="entry name" value="lambda repressor-like DNA-binding domains"/>
    <property type="match status" value="1"/>
</dbReference>
<evidence type="ECO:0000313" key="4">
    <source>
        <dbReference type="Proteomes" id="UP001164439"/>
    </source>
</evidence>
<reference evidence="3" key="1">
    <citation type="submission" date="2022-12" db="EMBL/GenBank/DDBJ databases">
        <authorList>
            <person name="Ruckert C."/>
            <person name="Busche T."/>
            <person name="Kalinowski J."/>
            <person name="Wittmann C."/>
        </authorList>
    </citation>
    <scope>NUCLEOTIDE SEQUENCE</scope>
    <source>
        <strain evidence="3">DSM 40467</strain>
    </source>
</reference>
<feature type="region of interest" description="Disordered" evidence="1">
    <location>
        <begin position="148"/>
        <end position="181"/>
    </location>
</feature>
<dbReference type="Pfam" id="PF13560">
    <property type="entry name" value="HTH_31"/>
    <property type="match status" value="1"/>
</dbReference>
<feature type="domain" description="HTH cro/C1-type" evidence="2">
    <location>
        <begin position="189"/>
        <end position="245"/>
    </location>
</feature>
<protein>
    <submittedName>
        <fullName evidence="3">Helix-turn-helix domain-containing protein</fullName>
    </submittedName>
</protein>
<feature type="region of interest" description="Disordered" evidence="1">
    <location>
        <begin position="23"/>
        <end position="53"/>
    </location>
</feature>
<dbReference type="InterPro" id="IPR010982">
    <property type="entry name" value="Lambda_DNA-bd_dom_sf"/>
</dbReference>
<proteinExistence type="predicted"/>
<dbReference type="RefSeq" id="WP_269662596.1">
    <property type="nucleotide sequence ID" value="NZ_CP114413.1"/>
</dbReference>